<reference evidence="6 7" key="1">
    <citation type="submission" date="2023-07" db="EMBL/GenBank/DDBJ databases">
        <title>Genomic Encyclopedia of Type Strains, Phase IV (KMG-IV): sequencing the most valuable type-strain genomes for metagenomic binning, comparative biology and taxonomic classification.</title>
        <authorList>
            <person name="Goeker M."/>
        </authorList>
    </citation>
    <scope>NUCLEOTIDE SEQUENCE [LARGE SCALE GENOMIC DNA]</scope>
    <source>
        <strain evidence="6 7">DSM 16784</strain>
    </source>
</reference>
<keyword evidence="4" id="KW-0804">Transcription</keyword>
<dbReference type="InterPro" id="IPR005119">
    <property type="entry name" value="LysR_subst-bd"/>
</dbReference>
<dbReference type="PRINTS" id="PR00039">
    <property type="entry name" value="HTHLYSR"/>
</dbReference>
<dbReference type="GO" id="GO:0003677">
    <property type="term" value="F:DNA binding"/>
    <property type="evidence" value="ECO:0007669"/>
    <property type="project" value="UniProtKB-KW"/>
</dbReference>
<keyword evidence="2" id="KW-0805">Transcription regulation</keyword>
<dbReference type="SUPFAM" id="SSF53850">
    <property type="entry name" value="Periplasmic binding protein-like II"/>
    <property type="match status" value="1"/>
</dbReference>
<organism evidence="6 7">
    <name type="scientific">Breznakia pachnodae</name>
    <dbReference type="NCBI Taxonomy" id="265178"/>
    <lineage>
        <taxon>Bacteria</taxon>
        <taxon>Bacillati</taxon>
        <taxon>Bacillota</taxon>
        <taxon>Erysipelotrichia</taxon>
        <taxon>Erysipelotrichales</taxon>
        <taxon>Erysipelotrichaceae</taxon>
        <taxon>Breznakia</taxon>
    </lineage>
</organism>
<proteinExistence type="inferred from homology"/>
<evidence type="ECO:0000256" key="4">
    <source>
        <dbReference type="ARBA" id="ARBA00023163"/>
    </source>
</evidence>
<evidence type="ECO:0000256" key="1">
    <source>
        <dbReference type="ARBA" id="ARBA00009437"/>
    </source>
</evidence>
<protein>
    <submittedName>
        <fullName evidence="6">DNA-binding transcriptional LysR family regulator</fullName>
    </submittedName>
</protein>
<keyword evidence="3 6" id="KW-0238">DNA-binding</keyword>
<dbReference type="PANTHER" id="PTHR30126">
    <property type="entry name" value="HTH-TYPE TRANSCRIPTIONAL REGULATOR"/>
    <property type="match status" value="1"/>
</dbReference>
<keyword evidence="7" id="KW-1185">Reference proteome</keyword>
<dbReference type="InterPro" id="IPR036388">
    <property type="entry name" value="WH-like_DNA-bd_sf"/>
</dbReference>
<dbReference type="PROSITE" id="PS50931">
    <property type="entry name" value="HTH_LYSR"/>
    <property type="match status" value="1"/>
</dbReference>
<dbReference type="Gene3D" id="1.10.10.10">
    <property type="entry name" value="Winged helix-like DNA-binding domain superfamily/Winged helix DNA-binding domain"/>
    <property type="match status" value="1"/>
</dbReference>
<evidence type="ECO:0000313" key="7">
    <source>
        <dbReference type="Proteomes" id="UP001230220"/>
    </source>
</evidence>
<comment type="caution">
    <text evidence="6">The sequence shown here is derived from an EMBL/GenBank/DDBJ whole genome shotgun (WGS) entry which is preliminary data.</text>
</comment>
<evidence type="ECO:0000313" key="6">
    <source>
        <dbReference type="EMBL" id="MDQ0361145.1"/>
    </source>
</evidence>
<gene>
    <name evidence="6" type="ORF">J2S15_001892</name>
</gene>
<sequence>MNLKHLTTFLVLSETKSFTKTAEQLHYAQSNVTTQIQKLEDELNVRLFERLGKSVTLTSAGEELVISARQLLQLSDNLKKRFKKEKVNRITIGASESLCIYRLPEIIKQFQNQHPNVEIFLTVLKDTNYLPLLINNTIDIAFVLDTPIDNDILVNASSYSEEISMVCAPSFPLSKKHKLSINDFIDIPLILTEKECCYRKQFEKYLNDVSISPKVILETSSPDVIKEITMSGIGVCILPEIVVQKELENHTLVKLNYKKDYNIHAQLMHHKDKWISDILQEFITIAKRT</sequence>
<feature type="domain" description="HTH lysR-type" evidence="5">
    <location>
        <begin position="1"/>
        <end position="58"/>
    </location>
</feature>
<dbReference type="PANTHER" id="PTHR30126:SF100">
    <property type="entry name" value="LYSR-FAMILY TRANSCRIPTIONAL REGULATOR"/>
    <property type="match status" value="1"/>
</dbReference>
<dbReference type="InterPro" id="IPR036390">
    <property type="entry name" value="WH_DNA-bd_sf"/>
</dbReference>
<dbReference type="SUPFAM" id="SSF46785">
    <property type="entry name" value="Winged helix' DNA-binding domain"/>
    <property type="match status" value="1"/>
</dbReference>
<evidence type="ECO:0000259" key="5">
    <source>
        <dbReference type="PROSITE" id="PS50931"/>
    </source>
</evidence>
<dbReference type="Pfam" id="PF00126">
    <property type="entry name" value="HTH_1"/>
    <property type="match status" value="1"/>
</dbReference>
<dbReference type="Gene3D" id="3.40.190.290">
    <property type="match status" value="1"/>
</dbReference>
<evidence type="ECO:0000256" key="2">
    <source>
        <dbReference type="ARBA" id="ARBA00023015"/>
    </source>
</evidence>
<dbReference type="InterPro" id="IPR000847">
    <property type="entry name" value="LysR_HTH_N"/>
</dbReference>
<dbReference type="Proteomes" id="UP001230220">
    <property type="component" value="Unassembled WGS sequence"/>
</dbReference>
<accession>A0ABU0E3S5</accession>
<dbReference type="Pfam" id="PF03466">
    <property type="entry name" value="LysR_substrate"/>
    <property type="match status" value="1"/>
</dbReference>
<dbReference type="EMBL" id="JAUSUR010000003">
    <property type="protein sequence ID" value="MDQ0361145.1"/>
    <property type="molecule type" value="Genomic_DNA"/>
</dbReference>
<comment type="similarity">
    <text evidence="1">Belongs to the LysR transcriptional regulatory family.</text>
</comment>
<dbReference type="RefSeq" id="WP_307407625.1">
    <property type="nucleotide sequence ID" value="NZ_JAUSUR010000003.1"/>
</dbReference>
<dbReference type="CDD" id="cd05466">
    <property type="entry name" value="PBP2_LTTR_substrate"/>
    <property type="match status" value="1"/>
</dbReference>
<evidence type="ECO:0000256" key="3">
    <source>
        <dbReference type="ARBA" id="ARBA00023125"/>
    </source>
</evidence>
<name>A0ABU0E3S5_9FIRM</name>